<accession>A0A0K0FZX2</accession>
<dbReference type="GO" id="GO:0007169">
    <property type="term" value="P:cell surface receptor protein tyrosine kinase signaling pathway"/>
    <property type="evidence" value="ECO:0007669"/>
    <property type="project" value="TreeGrafter"/>
</dbReference>
<dbReference type="STRING" id="75913.A0A0K0FZX2"/>
<evidence type="ECO:0000259" key="3">
    <source>
        <dbReference type="Pfam" id="PF12026"/>
    </source>
</evidence>
<evidence type="ECO:0000256" key="1">
    <source>
        <dbReference type="ARBA" id="ARBA00022553"/>
    </source>
</evidence>
<dbReference type="AlphaFoldDB" id="A0A0K0FZX2"/>
<dbReference type="InterPro" id="IPR037362">
    <property type="entry name" value="CAS_fam"/>
</dbReference>
<organism evidence="4 5">
    <name type="scientific">Strongyloides venezuelensis</name>
    <name type="common">Threadworm</name>
    <dbReference type="NCBI Taxonomy" id="75913"/>
    <lineage>
        <taxon>Eukaryota</taxon>
        <taxon>Metazoa</taxon>
        <taxon>Ecdysozoa</taxon>
        <taxon>Nematoda</taxon>
        <taxon>Chromadorea</taxon>
        <taxon>Rhabditida</taxon>
        <taxon>Tylenchina</taxon>
        <taxon>Panagrolaimomorpha</taxon>
        <taxon>Strongyloidoidea</taxon>
        <taxon>Strongyloididae</taxon>
        <taxon>Strongyloides</taxon>
    </lineage>
</organism>
<feature type="compositionally biased region" description="Basic and acidic residues" evidence="2">
    <location>
        <begin position="183"/>
        <end position="192"/>
    </location>
</feature>
<dbReference type="InterPro" id="IPR038319">
    <property type="entry name" value="Serine_rich_sf"/>
</dbReference>
<protein>
    <submittedName>
        <fullName evidence="5">CAS_C domain-containing protein</fullName>
    </submittedName>
</protein>
<feature type="region of interest" description="Disordered" evidence="2">
    <location>
        <begin position="363"/>
        <end position="401"/>
    </location>
</feature>
<dbReference type="Proteomes" id="UP000035680">
    <property type="component" value="Unassembled WGS sequence"/>
</dbReference>
<proteinExistence type="predicted"/>
<dbReference type="Pfam" id="PF12026">
    <property type="entry name" value="CAS_C"/>
    <property type="match status" value="1"/>
</dbReference>
<feature type="region of interest" description="Disordered" evidence="2">
    <location>
        <begin position="264"/>
        <end position="290"/>
    </location>
</feature>
<feature type="compositionally biased region" description="Polar residues" evidence="2">
    <location>
        <begin position="196"/>
        <end position="207"/>
    </location>
</feature>
<feature type="compositionally biased region" description="Basic and acidic residues" evidence="2">
    <location>
        <begin position="277"/>
        <end position="290"/>
    </location>
</feature>
<dbReference type="WBParaSite" id="SVE_1800200.1">
    <property type="protein sequence ID" value="SVE_1800200.1"/>
    <property type="gene ID" value="SVE_1800200"/>
</dbReference>
<feature type="domain" description="CAS family C-terminal" evidence="3">
    <location>
        <begin position="721"/>
        <end position="906"/>
    </location>
</feature>
<dbReference type="GO" id="GO:0005737">
    <property type="term" value="C:cytoplasm"/>
    <property type="evidence" value="ECO:0007669"/>
    <property type="project" value="TreeGrafter"/>
</dbReference>
<feature type="compositionally biased region" description="Low complexity" evidence="2">
    <location>
        <begin position="371"/>
        <end position="382"/>
    </location>
</feature>
<dbReference type="PANTHER" id="PTHR10654">
    <property type="entry name" value="CAS SCAFFOLDING PROTEIN"/>
    <property type="match status" value="1"/>
</dbReference>
<dbReference type="PANTHER" id="PTHR10654:SF18">
    <property type="entry name" value="IP17195P"/>
    <property type="match status" value="1"/>
</dbReference>
<evidence type="ECO:0000313" key="4">
    <source>
        <dbReference type="Proteomes" id="UP000035680"/>
    </source>
</evidence>
<dbReference type="InterPro" id="IPR021901">
    <property type="entry name" value="CAS_C"/>
</dbReference>
<evidence type="ECO:0000313" key="5">
    <source>
        <dbReference type="WBParaSite" id="SVE_1800200.1"/>
    </source>
</evidence>
<feature type="compositionally biased region" description="Low complexity" evidence="2">
    <location>
        <begin position="173"/>
        <end position="182"/>
    </location>
</feature>
<dbReference type="Gene3D" id="1.20.120.830">
    <property type="entry name" value="Serine-rich domain"/>
    <property type="match status" value="1"/>
</dbReference>
<reference evidence="5" key="2">
    <citation type="submission" date="2015-08" db="UniProtKB">
        <authorList>
            <consortium name="WormBaseParasite"/>
        </authorList>
    </citation>
    <scope>IDENTIFICATION</scope>
</reference>
<sequence>MFRDNNFNRQEDDYFNNNGLLGRSIFNRNRSLRQPKRKSNSMFDDQIFKEAFNAPFFQRTPSSFVRDAIPKEFMNTGFDRLFPLTSGHDNNFINQFRHEHRPIRETQSFRISSSINDSDDESFFRPRNSSTSSNGIIRNIPIRFADDQNGRMYEGQQHFNDHYSHNDFVHYNSNNNFQQKNDNNNRRNDFRESNSQPRVTFESNSYSVPPPGIRRTKSSGQVSPPLFGRWNDFLEDESIKMNDNKKDIKFNNVNKPLILPKPQYLQKPNFFSNNIDQDEKGNGQRNKVSLDKSVEKNTAKDQEHNNNNNEMPVSENLYTPFIKKPFQKVEHDDSIDEAIRSLEMLEINPLKYTSFDSNGFDNNKHKNIQQLDNSSLDSPSSSGIVGDLSDEEKKRSSIPSKYQILSKPNDILADNYSRDSFYEDIPSTLHKPVTSKMAGLIEQPKIIVPMGNGNTLTIPLTSNNGIYTKSTQLPENQVNSLNFSNYNHPHPPSASSFLNVDKHLKNKRVLVDEMESNLSILKKCAQNILEISGSLKWRLISNLQNNINMIRDNVNKTMISLNQILILFNKVNPQPGTDKEDEHNEIVEFLNDKIKLMGGIKNELEINNYNVNVYARKNSFGTSNDCLDQYVILLKNLPSDILKIIEWIGILPTDGSIMYPGDEFVNNTLIKKNNSFIPDISSTKKDFQNNNNNDIYKNPTKLLYNHTNLHERTPLKSNETNNNNNPKTIIEEEDLESVISDTNSLNNDYAILTNNNPPEANNKLNLTQNDDELISSIKSLSQRDRHLLTEYAPLFDIHVKQLSSAIETFLTVIENNLPPMEFVQQGKIIILEAHKLVYIGDIISKNLNNLVLKNTLQKMADKLCDILKVCVQHMKIAADEYPTLQPISDMVDQVVAVSNSSCDMKILINSCL</sequence>
<reference evidence="4" key="1">
    <citation type="submission" date="2014-07" db="EMBL/GenBank/DDBJ databases">
        <authorList>
            <person name="Martin A.A"/>
            <person name="De Silva N."/>
        </authorList>
    </citation>
    <scope>NUCLEOTIDE SEQUENCE</scope>
</reference>
<feature type="region of interest" description="Disordered" evidence="2">
    <location>
        <begin position="173"/>
        <end position="224"/>
    </location>
</feature>
<keyword evidence="4" id="KW-1185">Reference proteome</keyword>
<dbReference type="GO" id="GO:0016477">
    <property type="term" value="P:cell migration"/>
    <property type="evidence" value="ECO:0007669"/>
    <property type="project" value="TreeGrafter"/>
</dbReference>
<feature type="region of interest" description="Disordered" evidence="2">
    <location>
        <begin position="296"/>
        <end position="315"/>
    </location>
</feature>
<dbReference type="Gene3D" id="1.20.120.230">
    <property type="entry name" value="Alpha-catenin/vinculin-like"/>
    <property type="match status" value="1"/>
</dbReference>
<keyword evidence="1" id="KW-0597">Phosphoprotein</keyword>
<dbReference type="GO" id="GO:0005886">
    <property type="term" value="C:plasma membrane"/>
    <property type="evidence" value="ECO:0007669"/>
    <property type="project" value="TreeGrafter"/>
</dbReference>
<evidence type="ECO:0000256" key="2">
    <source>
        <dbReference type="SAM" id="MobiDB-lite"/>
    </source>
</evidence>
<name>A0A0K0FZX2_STRVS</name>